<dbReference type="EMBL" id="QEKW01000007">
    <property type="protein sequence ID" value="PVZ08916.1"/>
    <property type="molecule type" value="Genomic_DNA"/>
</dbReference>
<accession>A0A2U1F9S0</accession>
<comment type="pathway">
    <text evidence="2 14">Cell wall biogenesis; peptidoglycan biosynthesis.</text>
</comment>
<feature type="domain" description="Mur ligase C-terminal" evidence="17">
    <location>
        <begin position="338"/>
        <end position="469"/>
    </location>
</feature>
<comment type="catalytic activity">
    <reaction evidence="13 14">
        <text>UDP-N-acetyl-alpha-D-muramate + L-alanine + ATP = UDP-N-acetyl-alpha-D-muramoyl-L-alanine + ADP + phosphate + H(+)</text>
        <dbReference type="Rhea" id="RHEA:23372"/>
        <dbReference type="ChEBI" id="CHEBI:15378"/>
        <dbReference type="ChEBI" id="CHEBI:30616"/>
        <dbReference type="ChEBI" id="CHEBI:43474"/>
        <dbReference type="ChEBI" id="CHEBI:57972"/>
        <dbReference type="ChEBI" id="CHEBI:70757"/>
        <dbReference type="ChEBI" id="CHEBI:83898"/>
        <dbReference type="ChEBI" id="CHEBI:456216"/>
        <dbReference type="EC" id="6.3.2.8"/>
    </reaction>
</comment>
<dbReference type="InterPro" id="IPR036565">
    <property type="entry name" value="Mur-like_cat_sf"/>
</dbReference>
<dbReference type="UniPathway" id="UPA00219"/>
<comment type="subcellular location">
    <subcellularLocation>
        <location evidence="1 14">Cytoplasm</location>
    </subcellularLocation>
</comment>
<dbReference type="Pfam" id="PF02875">
    <property type="entry name" value="Mur_ligase_C"/>
    <property type="match status" value="1"/>
</dbReference>
<dbReference type="HAMAP" id="MF_00046">
    <property type="entry name" value="MurC"/>
    <property type="match status" value="1"/>
</dbReference>
<feature type="binding site" evidence="14">
    <location>
        <begin position="135"/>
        <end position="141"/>
    </location>
    <ligand>
        <name>ATP</name>
        <dbReference type="ChEBI" id="CHEBI:30616"/>
    </ligand>
</feature>
<keyword evidence="7 14" id="KW-0547">Nucleotide-binding</keyword>
<keyword evidence="20" id="KW-1185">Reference proteome</keyword>
<dbReference type="OrthoDB" id="9804126at2"/>
<dbReference type="InterPro" id="IPR050061">
    <property type="entry name" value="MurCDEF_pg_biosynth"/>
</dbReference>
<dbReference type="Gene3D" id="3.40.1190.10">
    <property type="entry name" value="Mur-like, catalytic domain"/>
    <property type="match status" value="1"/>
</dbReference>
<evidence type="ECO:0000256" key="14">
    <source>
        <dbReference type="HAMAP-Rule" id="MF_00046"/>
    </source>
</evidence>
<proteinExistence type="inferred from homology"/>
<dbReference type="GO" id="GO:0008763">
    <property type="term" value="F:UDP-N-acetylmuramate-L-alanine ligase activity"/>
    <property type="evidence" value="ECO:0007669"/>
    <property type="project" value="UniProtKB-UniRule"/>
</dbReference>
<dbReference type="PANTHER" id="PTHR43445">
    <property type="entry name" value="UDP-N-ACETYLMURAMATE--L-ALANINE LIGASE-RELATED"/>
    <property type="match status" value="1"/>
</dbReference>
<comment type="function">
    <text evidence="14">Cell wall formation.</text>
</comment>
<comment type="caution">
    <text evidence="19">The sequence shown here is derived from an EMBL/GenBank/DDBJ whole genome shotgun (WGS) entry which is preliminary data.</text>
</comment>
<dbReference type="SUPFAM" id="SSF53244">
    <property type="entry name" value="MurD-like peptide ligases, peptide-binding domain"/>
    <property type="match status" value="1"/>
</dbReference>
<dbReference type="GO" id="GO:0005524">
    <property type="term" value="F:ATP binding"/>
    <property type="evidence" value="ECO:0007669"/>
    <property type="project" value="UniProtKB-UniRule"/>
</dbReference>
<keyword evidence="6 14" id="KW-0132">Cell division</keyword>
<evidence type="ECO:0000256" key="10">
    <source>
        <dbReference type="ARBA" id="ARBA00022984"/>
    </source>
</evidence>
<evidence type="ECO:0000256" key="1">
    <source>
        <dbReference type="ARBA" id="ARBA00004496"/>
    </source>
</evidence>
<evidence type="ECO:0000256" key="15">
    <source>
        <dbReference type="SAM" id="MobiDB-lite"/>
    </source>
</evidence>
<dbReference type="InterPro" id="IPR005758">
    <property type="entry name" value="UDP-N-AcMur_Ala_ligase_MurC"/>
</dbReference>
<keyword evidence="9 14" id="KW-0133">Cell shape</keyword>
<dbReference type="Gene3D" id="3.40.50.720">
    <property type="entry name" value="NAD(P)-binding Rossmann-like Domain"/>
    <property type="match status" value="1"/>
</dbReference>
<dbReference type="GO" id="GO:0051301">
    <property type="term" value="P:cell division"/>
    <property type="evidence" value="ECO:0007669"/>
    <property type="project" value="UniProtKB-KW"/>
</dbReference>
<reference evidence="19 20" key="1">
    <citation type="submission" date="2018-04" db="EMBL/GenBank/DDBJ databases">
        <title>Genomic Encyclopedia of Type Strains, Phase IV (KMG-IV): sequencing the most valuable type-strain genomes for metagenomic binning, comparative biology and taxonomic classification.</title>
        <authorList>
            <person name="Goeker M."/>
        </authorList>
    </citation>
    <scope>NUCLEOTIDE SEQUENCE [LARGE SCALE GENOMIC DNA]</scope>
    <source>
        <strain evidence="19 20">DSM 45771</strain>
    </source>
</reference>
<evidence type="ECO:0000259" key="17">
    <source>
        <dbReference type="Pfam" id="PF02875"/>
    </source>
</evidence>
<evidence type="ECO:0000256" key="4">
    <source>
        <dbReference type="ARBA" id="ARBA00022490"/>
    </source>
</evidence>
<dbReference type="GO" id="GO:0005737">
    <property type="term" value="C:cytoplasm"/>
    <property type="evidence" value="ECO:0007669"/>
    <property type="project" value="UniProtKB-SubCell"/>
</dbReference>
<dbReference type="Gene3D" id="3.90.190.20">
    <property type="entry name" value="Mur ligase, C-terminal domain"/>
    <property type="match status" value="1"/>
</dbReference>
<evidence type="ECO:0000256" key="8">
    <source>
        <dbReference type="ARBA" id="ARBA00022840"/>
    </source>
</evidence>
<dbReference type="GO" id="GO:0008360">
    <property type="term" value="P:regulation of cell shape"/>
    <property type="evidence" value="ECO:0007669"/>
    <property type="project" value="UniProtKB-KW"/>
</dbReference>
<evidence type="ECO:0000313" key="19">
    <source>
        <dbReference type="EMBL" id="PVZ08916.1"/>
    </source>
</evidence>
<evidence type="ECO:0000256" key="6">
    <source>
        <dbReference type="ARBA" id="ARBA00022618"/>
    </source>
</evidence>
<feature type="region of interest" description="Disordered" evidence="15">
    <location>
        <begin position="486"/>
        <end position="523"/>
    </location>
</feature>
<dbReference type="PANTHER" id="PTHR43445:SF3">
    <property type="entry name" value="UDP-N-ACETYLMURAMATE--L-ALANINE LIGASE"/>
    <property type="match status" value="1"/>
</dbReference>
<feature type="compositionally biased region" description="Low complexity" evidence="15">
    <location>
        <begin position="492"/>
        <end position="505"/>
    </location>
</feature>
<name>A0A2U1F9S0_9PSEU</name>
<keyword evidence="11 14" id="KW-0131">Cell cycle</keyword>
<dbReference type="SUPFAM" id="SSF53623">
    <property type="entry name" value="MurD-like peptide ligases, catalytic domain"/>
    <property type="match status" value="1"/>
</dbReference>
<feature type="compositionally biased region" description="Gly residues" evidence="15">
    <location>
        <begin position="507"/>
        <end position="517"/>
    </location>
</feature>
<dbReference type="InterPro" id="IPR013221">
    <property type="entry name" value="Mur_ligase_cen"/>
</dbReference>
<evidence type="ECO:0000256" key="7">
    <source>
        <dbReference type="ARBA" id="ARBA00022741"/>
    </source>
</evidence>
<dbReference type="Pfam" id="PF01225">
    <property type="entry name" value="Mur_ligase"/>
    <property type="match status" value="1"/>
</dbReference>
<keyword evidence="12 14" id="KW-0961">Cell wall biogenesis/degradation</keyword>
<gene>
    <name evidence="14" type="primary">murC</name>
    <name evidence="19" type="ORF">C8D89_10778</name>
</gene>
<keyword evidence="4 14" id="KW-0963">Cytoplasm</keyword>
<keyword evidence="10 14" id="KW-0573">Peptidoglycan synthesis</keyword>
<organism evidence="19 20">
    <name type="scientific">Actinomycetospora cinnamomea</name>
    <dbReference type="NCBI Taxonomy" id="663609"/>
    <lineage>
        <taxon>Bacteria</taxon>
        <taxon>Bacillati</taxon>
        <taxon>Actinomycetota</taxon>
        <taxon>Actinomycetes</taxon>
        <taxon>Pseudonocardiales</taxon>
        <taxon>Pseudonocardiaceae</taxon>
        <taxon>Actinomycetospora</taxon>
    </lineage>
</organism>
<dbReference type="GO" id="GO:0009252">
    <property type="term" value="P:peptidoglycan biosynthetic process"/>
    <property type="evidence" value="ECO:0007669"/>
    <property type="project" value="UniProtKB-UniRule"/>
</dbReference>
<feature type="domain" description="Mur ligase central" evidence="18">
    <location>
        <begin position="133"/>
        <end position="315"/>
    </location>
</feature>
<evidence type="ECO:0000256" key="9">
    <source>
        <dbReference type="ARBA" id="ARBA00022960"/>
    </source>
</evidence>
<evidence type="ECO:0000256" key="13">
    <source>
        <dbReference type="ARBA" id="ARBA00047833"/>
    </source>
</evidence>
<evidence type="ECO:0000259" key="18">
    <source>
        <dbReference type="Pfam" id="PF08245"/>
    </source>
</evidence>
<dbReference type="InterPro" id="IPR004101">
    <property type="entry name" value="Mur_ligase_C"/>
</dbReference>
<protein>
    <recommendedName>
        <fullName evidence="3 14">UDP-N-acetylmuramate--L-alanine ligase</fullName>
        <ecNumber evidence="3 14">6.3.2.8</ecNumber>
    </recommendedName>
    <alternativeName>
        <fullName evidence="14">UDP-N-acetylmuramoyl-L-alanine synthetase</fullName>
    </alternativeName>
</protein>
<keyword evidence="8 14" id="KW-0067">ATP-binding</keyword>
<evidence type="ECO:0000256" key="12">
    <source>
        <dbReference type="ARBA" id="ARBA00023316"/>
    </source>
</evidence>
<dbReference type="SUPFAM" id="SSF51984">
    <property type="entry name" value="MurCD N-terminal domain"/>
    <property type="match status" value="1"/>
</dbReference>
<dbReference type="Proteomes" id="UP000245639">
    <property type="component" value="Unassembled WGS sequence"/>
</dbReference>
<evidence type="ECO:0000259" key="16">
    <source>
        <dbReference type="Pfam" id="PF01225"/>
    </source>
</evidence>
<dbReference type="NCBIfam" id="TIGR01082">
    <property type="entry name" value="murC"/>
    <property type="match status" value="1"/>
</dbReference>
<dbReference type="GO" id="GO:0071555">
    <property type="term" value="P:cell wall organization"/>
    <property type="evidence" value="ECO:0007669"/>
    <property type="project" value="UniProtKB-KW"/>
</dbReference>
<evidence type="ECO:0000256" key="2">
    <source>
        <dbReference type="ARBA" id="ARBA00004752"/>
    </source>
</evidence>
<dbReference type="Pfam" id="PF08245">
    <property type="entry name" value="Mur_ligase_M"/>
    <property type="match status" value="1"/>
</dbReference>
<feature type="domain" description="Mur ligase N-terminal catalytic" evidence="16">
    <location>
        <begin position="24"/>
        <end position="128"/>
    </location>
</feature>
<dbReference type="InterPro" id="IPR000713">
    <property type="entry name" value="Mur_ligase_N"/>
</dbReference>
<evidence type="ECO:0000256" key="5">
    <source>
        <dbReference type="ARBA" id="ARBA00022598"/>
    </source>
</evidence>
<keyword evidence="5 14" id="KW-0436">Ligase</keyword>
<sequence length="523" mass="53379">MTQQTEQAGTDAGVPPLPRLLSRVHFIGAGGAAMSGIARILLARGAMVSGSDAKDSRAVLALRTLGAEVAVGHDAHNLDLLPGGPTCLVTTKAVHQADPDNPELVEAAARGIPVLHRSAVLAELMADHRAACVSGSAGKTSTTSMLVVALQACGEDPSFMIGGDLLASGSSAHHGLGDVFVAEADESDGSFLAYSPAVAIVTNVEPDHLDHHGTADAYVAVFDAFAARIEAGGALVVCADDPGAAALGDRAQAAGVRVRRYGRAAGGPEDARVLDYRAEGSTGVLRLHVAGQDVELRLGVPGEHQALNACAALLAGLDLGAPLEGLLGGLAGFDGVRRRFEYRGTADGVRVYDDYAHAPTKVAAQLRAARPVLGGSGRLIVAFQPHLYSRTRDFAAEFGAALSLADEVVVLDVYGAREQPEPGVNGELIARQLTLPPERVHYEPSWGQVPALLADLARPGDLVVTMGAGDITVLGPEVISELERRADHAAHAGTPGAAEPDAPAGPEGPGVPGGSGAAGNAPR</sequence>
<dbReference type="InterPro" id="IPR036615">
    <property type="entry name" value="Mur_ligase_C_dom_sf"/>
</dbReference>
<dbReference type="AlphaFoldDB" id="A0A2U1F9S0"/>
<dbReference type="EC" id="6.3.2.8" evidence="3 14"/>
<evidence type="ECO:0000256" key="11">
    <source>
        <dbReference type="ARBA" id="ARBA00023306"/>
    </source>
</evidence>
<evidence type="ECO:0000313" key="20">
    <source>
        <dbReference type="Proteomes" id="UP000245639"/>
    </source>
</evidence>
<evidence type="ECO:0000256" key="3">
    <source>
        <dbReference type="ARBA" id="ARBA00012211"/>
    </source>
</evidence>
<comment type="similarity">
    <text evidence="14">Belongs to the MurCDEF family.</text>
</comment>